<dbReference type="EMBL" id="JBANAX010000132">
    <property type="protein sequence ID" value="KAL1221257.1"/>
    <property type="molecule type" value="Genomic_DNA"/>
</dbReference>
<organism evidence="1 2">
    <name type="scientific">Cardamine amara subsp. amara</name>
    <dbReference type="NCBI Taxonomy" id="228776"/>
    <lineage>
        <taxon>Eukaryota</taxon>
        <taxon>Viridiplantae</taxon>
        <taxon>Streptophyta</taxon>
        <taxon>Embryophyta</taxon>
        <taxon>Tracheophyta</taxon>
        <taxon>Spermatophyta</taxon>
        <taxon>Magnoliopsida</taxon>
        <taxon>eudicotyledons</taxon>
        <taxon>Gunneridae</taxon>
        <taxon>Pentapetalae</taxon>
        <taxon>rosids</taxon>
        <taxon>malvids</taxon>
        <taxon>Brassicales</taxon>
        <taxon>Brassicaceae</taxon>
        <taxon>Cardamineae</taxon>
        <taxon>Cardamine</taxon>
    </lineage>
</organism>
<sequence>MSCTRLLTIVYRNPESSGISLPATMKKLRYLSMCWCSISEIKMGRKCSLLSLVKVRIDFCKGLRELTFLMFAPNLRILDVDSVYELEDIINKEKACEVDNSGILPFPKLNKLRFAYLPKLKTIYWSSLPFPCLKRITIEACLNLKKLPLNSESGKHGENGLIITYMENEWIEGVEWEDESTKTRFLSSCEQVLTFILFSYLIFKDSDSFHL</sequence>
<dbReference type="Proteomes" id="UP001558713">
    <property type="component" value="Unassembled WGS sequence"/>
</dbReference>
<keyword evidence="2" id="KW-1185">Reference proteome</keyword>
<dbReference type="Gene3D" id="3.80.10.10">
    <property type="entry name" value="Ribonuclease Inhibitor"/>
    <property type="match status" value="1"/>
</dbReference>
<dbReference type="AlphaFoldDB" id="A0ABD1BVL2"/>
<evidence type="ECO:0000313" key="1">
    <source>
        <dbReference type="EMBL" id="KAL1221257.1"/>
    </source>
</evidence>
<dbReference type="InterPro" id="IPR032675">
    <property type="entry name" value="LRR_dom_sf"/>
</dbReference>
<dbReference type="SUPFAM" id="SSF52058">
    <property type="entry name" value="L domain-like"/>
    <property type="match status" value="1"/>
</dbReference>
<accession>A0ABD1BVL2</accession>
<evidence type="ECO:0000313" key="2">
    <source>
        <dbReference type="Proteomes" id="UP001558713"/>
    </source>
</evidence>
<gene>
    <name evidence="1" type="ORF">V5N11_011439</name>
</gene>
<name>A0ABD1BVL2_CARAN</name>
<comment type="caution">
    <text evidence="1">The sequence shown here is derived from an EMBL/GenBank/DDBJ whole genome shotgun (WGS) entry which is preliminary data.</text>
</comment>
<protein>
    <submittedName>
        <fullName evidence="1">Disease resistance protein</fullName>
    </submittedName>
</protein>
<proteinExistence type="predicted"/>
<reference evidence="1 2" key="1">
    <citation type="submission" date="2024-04" db="EMBL/GenBank/DDBJ databases">
        <title>Genome assembly C_amara_ONT_v2.</title>
        <authorList>
            <person name="Yant L."/>
            <person name="Moore C."/>
            <person name="Slenker M."/>
        </authorList>
    </citation>
    <scope>NUCLEOTIDE SEQUENCE [LARGE SCALE GENOMIC DNA]</scope>
    <source>
        <tissue evidence="1">Leaf</tissue>
    </source>
</reference>